<reference evidence="3 4" key="1">
    <citation type="submission" date="2017-04" db="EMBL/GenBank/DDBJ databases">
        <authorList>
            <person name="Afonso C.L."/>
            <person name="Miller P.J."/>
            <person name="Scott M.A."/>
            <person name="Spackman E."/>
            <person name="Goraichik I."/>
            <person name="Dimitrov K.M."/>
            <person name="Suarez D.L."/>
            <person name="Swayne D.E."/>
        </authorList>
    </citation>
    <scope>NUCLEOTIDE SEQUENCE [LARGE SCALE GENOMIC DNA]</scope>
    <source>
        <strain evidence="3 4">DSM 3385</strain>
    </source>
</reference>
<dbReference type="STRING" id="1121400.SAMN02746065_12238"/>
<evidence type="ECO:0000259" key="2">
    <source>
        <dbReference type="Pfam" id="PF01266"/>
    </source>
</evidence>
<dbReference type="Gene3D" id="3.50.50.60">
    <property type="entry name" value="FAD/NAD(P)-binding domain"/>
    <property type="match status" value="1"/>
</dbReference>
<dbReference type="InterPro" id="IPR036188">
    <property type="entry name" value="FAD/NAD-bd_sf"/>
</dbReference>
<evidence type="ECO:0000256" key="1">
    <source>
        <dbReference type="ARBA" id="ARBA00023002"/>
    </source>
</evidence>
<dbReference type="OrthoDB" id="9805337at2"/>
<dbReference type="SUPFAM" id="SSF51905">
    <property type="entry name" value="FAD/NAD(P)-binding domain"/>
    <property type="match status" value="1"/>
</dbReference>
<dbReference type="SUPFAM" id="SSF54373">
    <property type="entry name" value="FAD-linked reductases, C-terminal domain"/>
    <property type="match status" value="1"/>
</dbReference>
<organism evidence="3 4">
    <name type="scientific">Desulfocicer vacuolatum DSM 3385</name>
    <dbReference type="NCBI Taxonomy" id="1121400"/>
    <lineage>
        <taxon>Bacteria</taxon>
        <taxon>Pseudomonadati</taxon>
        <taxon>Thermodesulfobacteriota</taxon>
        <taxon>Desulfobacteria</taxon>
        <taxon>Desulfobacterales</taxon>
        <taxon>Desulfobacteraceae</taxon>
        <taxon>Desulfocicer</taxon>
    </lineage>
</organism>
<keyword evidence="1" id="KW-0560">Oxidoreductase</keyword>
<name>A0A1W2DZI7_9BACT</name>
<dbReference type="GO" id="GO:0005737">
    <property type="term" value="C:cytoplasm"/>
    <property type="evidence" value="ECO:0007669"/>
    <property type="project" value="TreeGrafter"/>
</dbReference>
<dbReference type="InterPro" id="IPR006076">
    <property type="entry name" value="FAD-dep_OxRdtase"/>
</dbReference>
<keyword evidence="4" id="KW-1185">Reference proteome</keyword>
<accession>A0A1W2DZI7</accession>
<evidence type="ECO:0000313" key="4">
    <source>
        <dbReference type="Proteomes" id="UP000192418"/>
    </source>
</evidence>
<gene>
    <name evidence="3" type="ORF">SAMN02746065_12238</name>
</gene>
<protein>
    <submittedName>
        <fullName evidence="3">Sarcosine oxidase subunit beta</fullName>
    </submittedName>
</protein>
<feature type="domain" description="FAD dependent oxidoreductase" evidence="2">
    <location>
        <begin position="6"/>
        <end position="356"/>
    </location>
</feature>
<evidence type="ECO:0000313" key="3">
    <source>
        <dbReference type="EMBL" id="SMD02522.1"/>
    </source>
</evidence>
<dbReference type="PANTHER" id="PTHR13847">
    <property type="entry name" value="SARCOSINE DEHYDROGENASE-RELATED"/>
    <property type="match status" value="1"/>
</dbReference>
<dbReference type="Pfam" id="PF01266">
    <property type="entry name" value="DAO"/>
    <property type="match status" value="1"/>
</dbReference>
<dbReference type="AlphaFoldDB" id="A0A1W2DZI7"/>
<sequence>MAKQYDVILVGAGSVGVPTAMALGALGVKTCVIDKMASPGQGENKHAIGGIRATHSDPGKIIACMRSIEIFSTWQQIHGDDIEWLKGGYLFPVYRKEEETLLKGFLPIQKKHGLNIDYVDADTVADVAPGINRQGLLGGTFSPDDGSASPLVTGSAFFRRAVATGHVDFYFNEMVMEIHRDKGRVCGVTTNKERYDAPVIIDAAGPFSRELGSLVEQDIPVFPDSHEGGVSEPVEPFFKAMLVDLRPAPGSRNYYFYQNAHGHIIFCITPDPPIVGIDKRETSQFLPQVAARMVNLLPRLKNVRVRRVWRGLYPMTPDGSPILGWNKEVTGLLHATGMCGQGYMLGPGLGEIIARMVTREVSPKDAVVIDEFSLYRDFGKEEGLK</sequence>
<proteinExistence type="predicted"/>
<dbReference type="Proteomes" id="UP000192418">
    <property type="component" value="Unassembled WGS sequence"/>
</dbReference>
<dbReference type="GO" id="GO:0016491">
    <property type="term" value="F:oxidoreductase activity"/>
    <property type="evidence" value="ECO:0007669"/>
    <property type="project" value="UniProtKB-KW"/>
</dbReference>
<dbReference type="Gene3D" id="3.30.9.10">
    <property type="entry name" value="D-Amino Acid Oxidase, subunit A, domain 2"/>
    <property type="match status" value="1"/>
</dbReference>
<dbReference type="RefSeq" id="WP_084071151.1">
    <property type="nucleotide sequence ID" value="NZ_FWXY01000022.1"/>
</dbReference>
<dbReference type="PANTHER" id="PTHR13847:SF287">
    <property type="entry name" value="FAD-DEPENDENT OXIDOREDUCTASE DOMAIN-CONTAINING PROTEIN 1"/>
    <property type="match status" value="1"/>
</dbReference>
<dbReference type="EMBL" id="FWXY01000022">
    <property type="protein sequence ID" value="SMD02522.1"/>
    <property type="molecule type" value="Genomic_DNA"/>
</dbReference>